<dbReference type="RefSeq" id="WP_311512513.1">
    <property type="nucleotide sequence ID" value="NZ_JAVREP010000010.1"/>
</dbReference>
<reference evidence="3" key="1">
    <citation type="submission" date="2023-07" db="EMBL/GenBank/DDBJ databases">
        <title>30 novel species of actinomycetes from the DSMZ collection.</title>
        <authorList>
            <person name="Nouioui I."/>
        </authorList>
    </citation>
    <scope>NUCLEOTIDE SEQUENCE [LARGE SCALE GENOMIC DNA]</scope>
    <source>
        <strain evidence="3">DSM 44743</strain>
    </source>
</reference>
<accession>A0ABU2MBH7</accession>
<protein>
    <submittedName>
        <fullName evidence="2">Type I-E CRISPR-associated protein Cse2/CasB</fullName>
    </submittedName>
</protein>
<proteinExistence type="predicted"/>
<sequence>MTTTTTTEYIHDLHDLGAFVDERIRPIQGGYMKDRPEAVAILAKLRRGAGKPLTAVPELLGLTLDHDFYERFPPGHPHIDAAEAAAHEALTLYALHQQSKREQGMHKRGRDLGGAVRRLMPGGTIDEPLRKRFVQAGSALDDGVRLDRLRGIVKLLRASDVPLDYGLLADQLYRIRAFKTGPARVRAEWGRGFQSHRPPAADREGEAGPATAPTDD</sequence>
<dbReference type="NCBIfam" id="TIGR02548">
    <property type="entry name" value="casB_cse2"/>
    <property type="match status" value="1"/>
</dbReference>
<dbReference type="InterPro" id="IPR013382">
    <property type="entry name" value="CRISPR-assoc_prot_Cse2"/>
</dbReference>
<dbReference type="InterPro" id="IPR038287">
    <property type="entry name" value="Cse2_sf"/>
</dbReference>
<keyword evidence="3" id="KW-1185">Reference proteome</keyword>
<comment type="caution">
    <text evidence="2">The sequence shown here is derived from an EMBL/GenBank/DDBJ whole genome shotgun (WGS) entry which is preliminary data.</text>
</comment>
<dbReference type="Proteomes" id="UP001183390">
    <property type="component" value="Unassembled WGS sequence"/>
</dbReference>
<name>A0ABU2MBH7_9ACTN</name>
<evidence type="ECO:0000256" key="1">
    <source>
        <dbReference type="SAM" id="MobiDB-lite"/>
    </source>
</evidence>
<gene>
    <name evidence="2" type="primary">casB</name>
    <name evidence="2" type="ORF">RM479_15960</name>
</gene>
<dbReference type="EMBL" id="JAVREP010000010">
    <property type="protein sequence ID" value="MDT0329907.1"/>
    <property type="molecule type" value="Genomic_DNA"/>
</dbReference>
<feature type="region of interest" description="Disordered" evidence="1">
    <location>
        <begin position="189"/>
        <end position="216"/>
    </location>
</feature>
<organism evidence="2 3">
    <name type="scientific">Nocardiopsis lambiniae</name>
    <dbReference type="NCBI Taxonomy" id="3075539"/>
    <lineage>
        <taxon>Bacteria</taxon>
        <taxon>Bacillati</taxon>
        <taxon>Actinomycetota</taxon>
        <taxon>Actinomycetes</taxon>
        <taxon>Streptosporangiales</taxon>
        <taxon>Nocardiopsidaceae</taxon>
        <taxon>Nocardiopsis</taxon>
    </lineage>
</organism>
<dbReference type="CDD" id="cd09731">
    <property type="entry name" value="Cse2_I-E"/>
    <property type="match status" value="1"/>
</dbReference>
<evidence type="ECO:0000313" key="2">
    <source>
        <dbReference type="EMBL" id="MDT0329907.1"/>
    </source>
</evidence>
<evidence type="ECO:0000313" key="3">
    <source>
        <dbReference type="Proteomes" id="UP001183390"/>
    </source>
</evidence>
<dbReference type="Gene3D" id="1.10.520.40">
    <property type="entry name" value="CRISPR-associated protein Cse2"/>
    <property type="match status" value="1"/>
</dbReference>
<dbReference type="Pfam" id="PF09485">
    <property type="entry name" value="CRISPR_Cse2"/>
    <property type="match status" value="1"/>
</dbReference>